<dbReference type="Pfam" id="PF00565">
    <property type="entry name" value="SNase"/>
    <property type="match status" value="1"/>
</dbReference>
<keyword evidence="11" id="KW-0106">Calcium</keyword>
<dbReference type="AlphaFoldDB" id="A0A0C7N343"/>
<sequence>MPGAQREELKVQHLPYVRDVLLSLVLTGSLLTSYALFNKHLAQYKKATEIPQKVFRKKWIYGKVTAVGDGDNFHFFHTPGGIRGGWGWLRSIPKLEKLDDDKKEKARNWLLTPFRSQKITEKDKFLALHVSRKGKRNLPTVPIRLCGVDAPERAHFGNKAQPFSEEALIWLRHTIIGRNVWVKPLSIDQYNRCVAKVEYLTWTGYKNLSLEMVKNGLATVYEGKTGAEFDSEEDIYLFHQNVARANKKGIWSLKKMETPAAYKKRVG</sequence>
<dbReference type="SMART" id="SM00318">
    <property type="entry name" value="SNc"/>
    <property type="match status" value="1"/>
</dbReference>
<evidence type="ECO:0000256" key="12">
    <source>
        <dbReference type="ARBA" id="ARBA00022989"/>
    </source>
</evidence>
<dbReference type="GO" id="GO:0005739">
    <property type="term" value="C:mitochondrion"/>
    <property type="evidence" value="ECO:0007669"/>
    <property type="project" value="UniProtKB-SubCell"/>
</dbReference>
<keyword evidence="9" id="KW-0255">Endonuclease</keyword>
<evidence type="ECO:0000256" key="14">
    <source>
        <dbReference type="SAM" id="Phobius"/>
    </source>
</evidence>
<comment type="similarity">
    <text evidence="3">Belongs to the LCL3 family.</text>
</comment>
<proteinExistence type="inferred from homology"/>
<dbReference type="SUPFAM" id="SSF50199">
    <property type="entry name" value="Staphylococcal nuclease"/>
    <property type="match status" value="1"/>
</dbReference>
<dbReference type="EMBL" id="LN736364">
    <property type="protein sequence ID" value="CEP62425.1"/>
    <property type="molecule type" value="Genomic_DNA"/>
</dbReference>
<name>A0A0C7N343_9SACH</name>
<keyword evidence="8" id="KW-0479">Metal-binding</keyword>
<protein>
    <recommendedName>
        <fullName evidence="4">Probable endonuclease LCL3</fullName>
    </recommendedName>
    <alternativeName>
        <fullName evidence="5">Probable endonuclease lcl3</fullName>
    </alternativeName>
</protein>
<dbReference type="GO" id="GO:0004519">
    <property type="term" value="F:endonuclease activity"/>
    <property type="evidence" value="ECO:0007669"/>
    <property type="project" value="UniProtKB-KW"/>
</dbReference>
<dbReference type="GeneID" id="34685894"/>
<dbReference type="GO" id="GO:0046872">
    <property type="term" value="F:metal ion binding"/>
    <property type="evidence" value="ECO:0007669"/>
    <property type="project" value="UniProtKB-KW"/>
</dbReference>
<dbReference type="GO" id="GO:0016787">
    <property type="term" value="F:hydrolase activity"/>
    <property type="evidence" value="ECO:0007669"/>
    <property type="project" value="UniProtKB-KW"/>
</dbReference>
<evidence type="ECO:0000256" key="9">
    <source>
        <dbReference type="ARBA" id="ARBA00022759"/>
    </source>
</evidence>
<dbReference type="PANTHER" id="PTHR12302:SF3">
    <property type="entry name" value="SERINE_THREONINE-PROTEIN KINASE 31"/>
    <property type="match status" value="1"/>
</dbReference>
<dbReference type="OrthoDB" id="430293at2759"/>
<keyword evidence="10" id="KW-0378">Hydrolase</keyword>
<gene>
    <name evidence="16" type="ORF">LALA0_S05e05358g</name>
</gene>
<feature type="transmembrane region" description="Helical" evidence="14">
    <location>
        <begin position="20"/>
        <end position="37"/>
    </location>
</feature>
<keyword evidence="12 14" id="KW-1133">Transmembrane helix</keyword>
<dbReference type="InterPro" id="IPR016071">
    <property type="entry name" value="Staphylococal_nuclease_OB-fold"/>
</dbReference>
<evidence type="ECO:0000256" key="1">
    <source>
        <dbReference type="ARBA" id="ARBA00004167"/>
    </source>
</evidence>
<dbReference type="PANTHER" id="PTHR12302">
    <property type="entry name" value="EBNA2 BINDING PROTEIN P100"/>
    <property type="match status" value="1"/>
</dbReference>
<dbReference type="PROSITE" id="PS50830">
    <property type="entry name" value="TNASE_3"/>
    <property type="match status" value="1"/>
</dbReference>
<evidence type="ECO:0000259" key="15">
    <source>
        <dbReference type="PROSITE" id="PS50830"/>
    </source>
</evidence>
<dbReference type="STRING" id="1245769.A0A0C7N343"/>
<organism evidence="16 17">
    <name type="scientific">Lachancea lanzarotensis</name>
    <dbReference type="NCBI Taxonomy" id="1245769"/>
    <lineage>
        <taxon>Eukaryota</taxon>
        <taxon>Fungi</taxon>
        <taxon>Dikarya</taxon>
        <taxon>Ascomycota</taxon>
        <taxon>Saccharomycotina</taxon>
        <taxon>Saccharomycetes</taxon>
        <taxon>Saccharomycetales</taxon>
        <taxon>Saccharomycetaceae</taxon>
        <taxon>Lachancea</taxon>
    </lineage>
</organism>
<dbReference type="GO" id="GO:0016020">
    <property type="term" value="C:membrane"/>
    <property type="evidence" value="ECO:0007669"/>
    <property type="project" value="UniProtKB-SubCell"/>
</dbReference>
<evidence type="ECO:0000256" key="13">
    <source>
        <dbReference type="ARBA" id="ARBA00023136"/>
    </source>
</evidence>
<evidence type="ECO:0000256" key="6">
    <source>
        <dbReference type="ARBA" id="ARBA00022692"/>
    </source>
</evidence>
<feature type="domain" description="TNase-like" evidence="15">
    <location>
        <begin position="58"/>
        <end position="253"/>
    </location>
</feature>
<evidence type="ECO:0000256" key="11">
    <source>
        <dbReference type="ARBA" id="ARBA00022837"/>
    </source>
</evidence>
<keyword evidence="7" id="KW-0540">Nuclease</keyword>
<evidence type="ECO:0000256" key="10">
    <source>
        <dbReference type="ARBA" id="ARBA00022801"/>
    </source>
</evidence>
<evidence type="ECO:0000256" key="4">
    <source>
        <dbReference type="ARBA" id="ARBA00013404"/>
    </source>
</evidence>
<evidence type="ECO:0000256" key="7">
    <source>
        <dbReference type="ARBA" id="ARBA00022722"/>
    </source>
</evidence>
<evidence type="ECO:0000256" key="5">
    <source>
        <dbReference type="ARBA" id="ARBA00014651"/>
    </source>
</evidence>
<reference evidence="16 17" key="1">
    <citation type="submission" date="2014-12" db="EMBL/GenBank/DDBJ databases">
        <authorList>
            <person name="Neuveglise Cecile"/>
        </authorList>
    </citation>
    <scope>NUCLEOTIDE SEQUENCE [LARGE SCALE GENOMIC DNA]</scope>
    <source>
        <strain evidence="16 17">CBS 12615</strain>
    </source>
</reference>
<keyword evidence="6 14" id="KW-0812">Transmembrane</keyword>
<dbReference type="Proteomes" id="UP000054304">
    <property type="component" value="Unassembled WGS sequence"/>
</dbReference>
<dbReference type="HOGENOM" id="CLU_046484_0_1_1"/>
<evidence type="ECO:0000313" key="17">
    <source>
        <dbReference type="Proteomes" id="UP000054304"/>
    </source>
</evidence>
<evidence type="ECO:0000256" key="8">
    <source>
        <dbReference type="ARBA" id="ARBA00022723"/>
    </source>
</evidence>
<keyword evidence="13 14" id="KW-0472">Membrane</keyword>
<accession>A0A0C7N343</accession>
<keyword evidence="17" id="KW-1185">Reference proteome</keyword>
<comment type="subcellular location">
    <subcellularLocation>
        <location evidence="1">Membrane</location>
        <topology evidence="1">Single-pass membrane protein</topology>
    </subcellularLocation>
    <subcellularLocation>
        <location evidence="2">Mitochondrion</location>
    </subcellularLocation>
</comment>
<evidence type="ECO:0000313" key="16">
    <source>
        <dbReference type="EMBL" id="CEP62425.1"/>
    </source>
</evidence>
<dbReference type="Gene3D" id="2.40.50.90">
    <property type="match status" value="1"/>
</dbReference>
<evidence type="ECO:0000256" key="3">
    <source>
        <dbReference type="ARBA" id="ARBA00005435"/>
    </source>
</evidence>
<dbReference type="InterPro" id="IPR035437">
    <property type="entry name" value="SNase_OB-fold_sf"/>
</dbReference>
<evidence type="ECO:0000256" key="2">
    <source>
        <dbReference type="ARBA" id="ARBA00004173"/>
    </source>
</evidence>
<dbReference type="RefSeq" id="XP_022628651.1">
    <property type="nucleotide sequence ID" value="XM_022772315.1"/>
</dbReference>